<evidence type="ECO:0000256" key="11">
    <source>
        <dbReference type="SAM" id="MobiDB-lite"/>
    </source>
</evidence>
<keyword evidence="14" id="KW-1185">Reference proteome</keyword>
<keyword evidence="10 12" id="KW-0472">Membrane</keyword>
<evidence type="ECO:0000313" key="14">
    <source>
        <dbReference type="Proteomes" id="UP000008909"/>
    </source>
</evidence>
<dbReference type="GO" id="GO:0005789">
    <property type="term" value="C:endoplasmic reticulum membrane"/>
    <property type="evidence" value="ECO:0007669"/>
    <property type="project" value="UniProtKB-SubCell"/>
</dbReference>
<feature type="transmembrane region" description="Helical" evidence="12">
    <location>
        <begin position="327"/>
        <end position="349"/>
    </location>
</feature>
<evidence type="ECO:0000256" key="10">
    <source>
        <dbReference type="ARBA" id="ARBA00023136"/>
    </source>
</evidence>
<feature type="region of interest" description="Disordered" evidence="11">
    <location>
        <begin position="420"/>
        <end position="467"/>
    </location>
</feature>
<evidence type="ECO:0000256" key="1">
    <source>
        <dbReference type="ARBA" id="ARBA00004477"/>
    </source>
</evidence>
<dbReference type="PANTHER" id="PTHR12443">
    <property type="entry name" value="TRANSLOCATION PROTEIN SEC62"/>
    <property type="match status" value="1"/>
</dbReference>
<gene>
    <name evidence="13" type="ORF">CLF_103676</name>
</gene>
<dbReference type="PANTHER" id="PTHR12443:SF9">
    <property type="entry name" value="TRANSLOCATION PROTEIN SEC62"/>
    <property type="match status" value="1"/>
</dbReference>
<keyword evidence="7" id="KW-0653">Protein transport</keyword>
<dbReference type="Proteomes" id="UP000008909">
    <property type="component" value="Unassembled WGS sequence"/>
</dbReference>
<dbReference type="AlphaFoldDB" id="G7YA65"/>
<evidence type="ECO:0000256" key="3">
    <source>
        <dbReference type="ARBA" id="ARBA00021257"/>
    </source>
</evidence>
<keyword evidence="4" id="KW-0813">Transport</keyword>
<organism evidence="13 14">
    <name type="scientific">Clonorchis sinensis</name>
    <name type="common">Chinese liver fluke</name>
    <dbReference type="NCBI Taxonomy" id="79923"/>
    <lineage>
        <taxon>Eukaryota</taxon>
        <taxon>Metazoa</taxon>
        <taxon>Spiralia</taxon>
        <taxon>Lophotrochozoa</taxon>
        <taxon>Platyhelminthes</taxon>
        <taxon>Trematoda</taxon>
        <taxon>Digenea</taxon>
        <taxon>Opisthorchiida</taxon>
        <taxon>Opisthorchiata</taxon>
        <taxon>Opisthorchiidae</taxon>
        <taxon>Clonorchis</taxon>
    </lineage>
</organism>
<keyword evidence="5 12" id="KW-0812">Transmembrane</keyword>
<keyword evidence="6" id="KW-0256">Endoplasmic reticulum</keyword>
<evidence type="ECO:0000256" key="6">
    <source>
        <dbReference type="ARBA" id="ARBA00022824"/>
    </source>
</evidence>
<keyword evidence="8 12" id="KW-1133">Transmembrane helix</keyword>
<evidence type="ECO:0000256" key="12">
    <source>
        <dbReference type="SAM" id="Phobius"/>
    </source>
</evidence>
<protein>
    <recommendedName>
        <fullName evidence="3">Translocation protein SEC62</fullName>
    </recommendedName>
</protein>
<dbReference type="InterPro" id="IPR004728">
    <property type="entry name" value="Sec62"/>
</dbReference>
<dbReference type="EMBL" id="DF142990">
    <property type="protein sequence ID" value="GAA49849.1"/>
    <property type="molecule type" value="Genomic_DNA"/>
</dbReference>
<feature type="region of interest" description="Disordered" evidence="11">
    <location>
        <begin position="104"/>
        <end position="123"/>
    </location>
</feature>
<dbReference type="Pfam" id="PF03839">
    <property type="entry name" value="Sec62"/>
    <property type="match status" value="1"/>
</dbReference>
<dbReference type="GO" id="GO:0031204">
    <property type="term" value="P:post-translational protein targeting to membrane, translocation"/>
    <property type="evidence" value="ECO:0007669"/>
    <property type="project" value="TreeGrafter"/>
</dbReference>
<evidence type="ECO:0000256" key="4">
    <source>
        <dbReference type="ARBA" id="ARBA00022448"/>
    </source>
</evidence>
<proteinExistence type="inferred from homology"/>
<reference key="2">
    <citation type="submission" date="2011-10" db="EMBL/GenBank/DDBJ databases">
        <title>The genome and transcriptome sequence of Clonorchis sinensis provide insights into the carcinogenic liver fluke.</title>
        <authorList>
            <person name="Wang X."/>
            <person name="Huang Y."/>
            <person name="Chen W."/>
            <person name="Liu H."/>
            <person name="Guo L."/>
            <person name="Chen Y."/>
            <person name="Luo F."/>
            <person name="Zhou W."/>
            <person name="Sun J."/>
            <person name="Mao Q."/>
            <person name="Liang P."/>
            <person name="Zhou C."/>
            <person name="Tian Y."/>
            <person name="Men J."/>
            <person name="Lv X."/>
            <person name="Huang L."/>
            <person name="Zhou J."/>
            <person name="Hu Y."/>
            <person name="Li R."/>
            <person name="Zhang F."/>
            <person name="Lei H."/>
            <person name="Li X."/>
            <person name="Hu X."/>
            <person name="Liang C."/>
            <person name="Xu J."/>
            <person name="Wu Z."/>
            <person name="Yu X."/>
        </authorList>
    </citation>
    <scope>NUCLEOTIDE SEQUENCE</scope>
    <source>
        <strain>Henan</strain>
    </source>
</reference>
<evidence type="ECO:0000256" key="5">
    <source>
        <dbReference type="ARBA" id="ARBA00022692"/>
    </source>
</evidence>
<accession>G7YA65</accession>
<evidence type="ECO:0000256" key="8">
    <source>
        <dbReference type="ARBA" id="ARBA00022989"/>
    </source>
</evidence>
<comment type="similarity">
    <text evidence="2">Belongs to the SEC62 family.</text>
</comment>
<comment type="subcellular location">
    <subcellularLocation>
        <location evidence="1">Endoplasmic reticulum membrane</location>
        <topology evidence="1">Multi-pass membrane protein</topology>
    </subcellularLocation>
</comment>
<evidence type="ECO:0000313" key="13">
    <source>
        <dbReference type="EMBL" id="GAA49849.1"/>
    </source>
</evidence>
<feature type="transmembrane region" description="Helical" evidence="12">
    <location>
        <begin position="356"/>
        <end position="377"/>
    </location>
</feature>
<keyword evidence="9" id="KW-0811">Translocation</keyword>
<sequence length="467" mass="52519">MDWTRYVKERPDRWAEYFEQQLSWPPAGAHLEPTGDVEPWTVNVEPPTASEVYDCICSLKRHRASGPDNLPPALFKDGGEILGQRLSDLFACIWEKESVPDNWGESSQMLDKRKKRKQSSYEPWKPTQDELEVAKFLYRKLPTTDGRLGGSVVRAFSPQEAIDMLLDSAWAKVQPGAKNPKPRLFNSPAAAVSFMNTLIQKQMFYRAIKVKRKQRTVDEEKSSTKTKLKKRSDDSKNKDTSGELATSVDAEEAVDSTTLPESPAEDKASVTGKGSNMEPTCKTSANPKSQSSSSSKPVRLEMSNEQTFVLDDPCTVYVWVYEPPPGLFNWLAGTGVIISIILCCLFPIWPTELRTGAYYLTILASLLFGLLLVVALIRFMLYLSVWFVTMGKYTFWLFPNYFEDCGFFESFRPVYTLMSTDSTPTKSAKEKKSRLKPATTSNGSAKLKNDPPCVAEPVNTEVARKLD</sequence>
<feature type="compositionally biased region" description="Polar residues" evidence="11">
    <location>
        <begin position="272"/>
        <end position="288"/>
    </location>
</feature>
<feature type="compositionally biased region" description="Basic and acidic residues" evidence="11">
    <location>
        <begin position="231"/>
        <end position="241"/>
    </location>
</feature>
<evidence type="ECO:0000256" key="9">
    <source>
        <dbReference type="ARBA" id="ARBA00023010"/>
    </source>
</evidence>
<feature type="region of interest" description="Disordered" evidence="11">
    <location>
        <begin position="212"/>
        <end position="298"/>
    </location>
</feature>
<evidence type="ECO:0000256" key="7">
    <source>
        <dbReference type="ARBA" id="ARBA00022927"/>
    </source>
</evidence>
<name>G7YA65_CLOSI</name>
<reference evidence="13" key="1">
    <citation type="journal article" date="2011" name="Genome Biol.">
        <title>The draft genome of the carcinogenic human liver fluke Clonorchis sinensis.</title>
        <authorList>
            <person name="Wang X."/>
            <person name="Chen W."/>
            <person name="Huang Y."/>
            <person name="Sun J."/>
            <person name="Men J."/>
            <person name="Liu H."/>
            <person name="Luo F."/>
            <person name="Guo L."/>
            <person name="Lv X."/>
            <person name="Deng C."/>
            <person name="Zhou C."/>
            <person name="Fan Y."/>
            <person name="Li X."/>
            <person name="Huang L."/>
            <person name="Hu Y."/>
            <person name="Liang C."/>
            <person name="Hu X."/>
            <person name="Xu J."/>
            <person name="Yu X."/>
        </authorList>
    </citation>
    <scope>NUCLEOTIDE SEQUENCE [LARGE SCALE GENOMIC DNA]</scope>
    <source>
        <strain evidence="13">Henan</strain>
    </source>
</reference>
<evidence type="ECO:0000256" key="2">
    <source>
        <dbReference type="ARBA" id="ARBA00010604"/>
    </source>
</evidence>